<protein>
    <submittedName>
        <fullName evidence="1">Uncharacterized protein</fullName>
    </submittedName>
</protein>
<proteinExistence type="predicted"/>
<reference evidence="1" key="1">
    <citation type="submission" date="2022-05" db="EMBL/GenBank/DDBJ databases">
        <title>The Musa troglodytarum L. genome provides insights into the mechanism of non-climacteric behaviour and enrichment of carotenoids.</title>
        <authorList>
            <person name="Wang J."/>
        </authorList>
    </citation>
    <scope>NUCLEOTIDE SEQUENCE</scope>
    <source>
        <tissue evidence="1">Leaf</tissue>
    </source>
</reference>
<organism evidence="1 2">
    <name type="scientific">Musa troglodytarum</name>
    <name type="common">fe'i banana</name>
    <dbReference type="NCBI Taxonomy" id="320322"/>
    <lineage>
        <taxon>Eukaryota</taxon>
        <taxon>Viridiplantae</taxon>
        <taxon>Streptophyta</taxon>
        <taxon>Embryophyta</taxon>
        <taxon>Tracheophyta</taxon>
        <taxon>Spermatophyta</taxon>
        <taxon>Magnoliopsida</taxon>
        <taxon>Liliopsida</taxon>
        <taxon>Zingiberales</taxon>
        <taxon>Musaceae</taxon>
        <taxon>Musa</taxon>
    </lineage>
</organism>
<accession>A0A9E7EP18</accession>
<name>A0A9E7EP18_9LILI</name>
<dbReference type="Proteomes" id="UP001055439">
    <property type="component" value="Chromosome 10"/>
</dbReference>
<evidence type="ECO:0000313" key="2">
    <source>
        <dbReference type="Proteomes" id="UP001055439"/>
    </source>
</evidence>
<dbReference type="AlphaFoldDB" id="A0A9E7EP18"/>
<dbReference type="EMBL" id="CP097503">
    <property type="protein sequence ID" value="URD80181.1"/>
    <property type="molecule type" value="Genomic_DNA"/>
</dbReference>
<dbReference type="OrthoDB" id="429932at2759"/>
<evidence type="ECO:0000313" key="1">
    <source>
        <dbReference type="EMBL" id="URD80181.1"/>
    </source>
</evidence>
<keyword evidence="2" id="KW-1185">Reference proteome</keyword>
<gene>
    <name evidence="1" type="ORF">MUK42_20872</name>
</gene>
<sequence length="286" mass="32185">MLGAVDDDIETLIGAQRRFEGADAAGSRASLRWLRPVNRVRWARRSVGERRCWEALRCRGDGCAIGTRWGRRRRVRPSRHVANSICRMDESPAARMSAAAAAAAGNEEATAAGNEEVAEGSALADFRSMEEELTAVRMESRNQEILRRMESLITTVEYHQASRRLEEFINCFTSMELTSMCSLLNISKASIAVYSSQQIIERETSNFLHLLADERIRVEELRRQVLSGEGRRVTYLESEQELVLPEMGFQLLQKNLNLLKRHSSGVILVAGADVLRLSDSLIFVMI</sequence>